<dbReference type="PANTHER" id="PTHR28051:SF1">
    <property type="entry name" value="PROTEIN MTL1-RELATED"/>
    <property type="match status" value="1"/>
</dbReference>
<dbReference type="GeneID" id="80917128"/>
<feature type="compositionally biased region" description="Basic residues" evidence="1">
    <location>
        <begin position="270"/>
        <end position="279"/>
    </location>
</feature>
<feature type="compositionally biased region" description="Basic residues" evidence="1">
    <location>
        <begin position="705"/>
        <end position="714"/>
    </location>
</feature>
<keyword evidence="4" id="KW-1185">Reference proteome</keyword>
<dbReference type="AlphaFoldDB" id="A0AA35IXE3"/>
<evidence type="ECO:0000313" key="3">
    <source>
        <dbReference type="EMBL" id="CAI4037917.1"/>
    </source>
</evidence>
<evidence type="ECO:0000313" key="4">
    <source>
        <dbReference type="Proteomes" id="UP001161438"/>
    </source>
</evidence>
<feature type="region of interest" description="Disordered" evidence="1">
    <location>
        <begin position="838"/>
        <end position="906"/>
    </location>
</feature>
<feature type="compositionally biased region" description="Polar residues" evidence="1">
    <location>
        <begin position="355"/>
        <end position="382"/>
    </location>
</feature>
<feature type="compositionally biased region" description="Basic and acidic residues" evidence="1">
    <location>
        <begin position="383"/>
        <end position="394"/>
    </location>
</feature>
<feature type="compositionally biased region" description="Polar residues" evidence="1">
    <location>
        <begin position="838"/>
        <end position="847"/>
    </location>
</feature>
<feature type="compositionally biased region" description="Low complexity" evidence="1">
    <location>
        <begin position="596"/>
        <end position="605"/>
    </location>
</feature>
<name>A0AA35IXE3_SACMI</name>
<feature type="compositionally biased region" description="Polar residues" evidence="1">
    <location>
        <begin position="862"/>
        <end position="888"/>
    </location>
</feature>
<feature type="compositionally biased region" description="Polar residues" evidence="1">
    <location>
        <begin position="431"/>
        <end position="447"/>
    </location>
</feature>
<dbReference type="GO" id="GO:0005773">
    <property type="term" value="C:vacuole"/>
    <property type="evidence" value="ECO:0007669"/>
    <property type="project" value="GOC"/>
</dbReference>
<proteinExistence type="predicted"/>
<feature type="region of interest" description="Disordered" evidence="1">
    <location>
        <begin position="702"/>
        <end position="774"/>
    </location>
</feature>
<feature type="region of interest" description="Disordered" evidence="1">
    <location>
        <begin position="21"/>
        <end position="62"/>
    </location>
</feature>
<feature type="compositionally biased region" description="Acidic residues" evidence="1">
    <location>
        <begin position="117"/>
        <end position="133"/>
    </location>
</feature>
<feature type="compositionally biased region" description="Polar residues" evidence="1">
    <location>
        <begin position="401"/>
        <end position="420"/>
    </location>
</feature>
<feature type="region of interest" description="Disordered" evidence="1">
    <location>
        <begin position="91"/>
        <end position="154"/>
    </location>
</feature>
<organism evidence="3 4">
    <name type="scientific">Saccharomyces mikatae IFO 1815</name>
    <dbReference type="NCBI Taxonomy" id="226126"/>
    <lineage>
        <taxon>Eukaryota</taxon>
        <taxon>Fungi</taxon>
        <taxon>Dikarya</taxon>
        <taxon>Ascomycota</taxon>
        <taxon>Saccharomycotina</taxon>
        <taxon>Saccharomycetes</taxon>
        <taxon>Saccharomycetales</taxon>
        <taxon>Saccharomycetaceae</taxon>
        <taxon>Saccharomyces</taxon>
    </lineage>
</organism>
<feature type="domain" description="Nitrogen regulatory protein areA GATA-like" evidence="2">
    <location>
        <begin position="182"/>
        <end position="213"/>
    </location>
</feature>
<dbReference type="GO" id="GO:0007039">
    <property type="term" value="P:protein catabolic process in the vacuole"/>
    <property type="evidence" value="ECO:0007669"/>
    <property type="project" value="TreeGrafter"/>
</dbReference>
<feature type="compositionally biased region" description="Basic and acidic residues" evidence="1">
    <location>
        <begin position="964"/>
        <end position="986"/>
    </location>
</feature>
<feature type="compositionally biased region" description="Polar residues" evidence="1">
    <location>
        <begin position="897"/>
        <end position="906"/>
    </location>
</feature>
<feature type="region of interest" description="Disordered" evidence="1">
    <location>
        <begin position="349"/>
        <end position="481"/>
    </location>
</feature>
<feature type="region of interest" description="Disordered" evidence="1">
    <location>
        <begin position="964"/>
        <end position="1028"/>
    </location>
</feature>
<dbReference type="InterPro" id="IPR052292">
    <property type="entry name" value="Glucose_repression_reg"/>
</dbReference>
<dbReference type="GO" id="GO:0042149">
    <property type="term" value="P:cellular response to glucose starvation"/>
    <property type="evidence" value="ECO:0007669"/>
    <property type="project" value="TreeGrafter"/>
</dbReference>
<feature type="compositionally biased region" description="Polar residues" evidence="1">
    <location>
        <begin position="742"/>
        <end position="751"/>
    </location>
</feature>
<protein>
    <recommendedName>
        <fullName evidence="2">Nitrogen regulatory protein areA GATA-like domain-containing protein</fullName>
    </recommendedName>
</protein>
<feature type="compositionally biased region" description="Basic and acidic residues" evidence="1">
    <location>
        <begin position="1014"/>
        <end position="1028"/>
    </location>
</feature>
<feature type="compositionally biased region" description="Polar residues" evidence="1">
    <location>
        <begin position="457"/>
        <end position="469"/>
    </location>
</feature>
<dbReference type="Proteomes" id="UP001161438">
    <property type="component" value="Chromosome 4"/>
</dbReference>
<evidence type="ECO:0000259" key="2">
    <source>
        <dbReference type="Pfam" id="PF08550"/>
    </source>
</evidence>
<feature type="region of interest" description="Disordered" evidence="1">
    <location>
        <begin position="523"/>
        <end position="572"/>
    </location>
</feature>
<dbReference type="PANTHER" id="PTHR28051">
    <property type="entry name" value="PROTEIN MTL1-RELATED"/>
    <property type="match status" value="1"/>
</dbReference>
<sequence length="1028" mass="114063">MSTNLANYFAGKKDLENEHVNRSANHDSNIKGNGSVAGNNNDNDNEDMGPSVSMAVQAKNDDEFHKSTFNLKRTRSMGLLDEYIDPTKKLLGRSDDLYDDDNEYYENSSGNSSSNSSDDDYDDDDDDDDDDDYQDHSTSVSPPPPDNDSYLIPQDDNDVVVEPERHVDYLSHEWKESEISNSWKYIILKKKKRDVDLVNAARLENASWRTWAKARNNLKTVSPEVVNWSKDSDVTWLYGPIVRDSEGNSKSEEEHDLERGYGSDDENSKRISKPTKKPKLPVAAPKPILKKRTVTEIIEDNALWKLNEARKHMTEVKHASVIMDPNGNKNVHDDFDALAAQVNAQYYHYPKKPDNNASSNCQPSDKSNGSPTIPNSIGTKSNSGDKNEKEDFHLKSALRVQKNQSTTQSDKGILKNNTNIRVEGHSDENLDSSLCSDNNRFFSSKSFTNRDDENHSLGLSSILTSSPSEKSNKSTKNRHIHFNDRVEQCMALRYPASQSEDDESDNGGGGYVDVNNNANVTTINNNRTPLLAPHKNSFSVNSSSEHLHRDTSDDDMSSASSSSSHSDDEENGGLYINARFSRRSDSGVHSPITDNSSVASSATSRSHVRPIIKLLPDTTLNYGSDEESDNSEFNGYGNAVSHNVNTSRGYDYIYDYNSVYTGDTSSFLPVDSCDIVDVPEGMDLQTAIADDNASTYEFNNAVESKKKHAPKLHKATTNTNRQHGSHMLLYDDDNYSSSSDSEQQFIEDSQYNSSDDEDDEVNDGQAVDDNKDEGLSLRRTLSLGKSGSTNSLCDLSQPPLSLAVSCQQKNPTNFIEGKADANKCAQLAVRPYPLKRNSSSGNFIFNSDSEEESSSEEEQRSMPRSNLLANQDTSKESITPANILSQKKTVIPKQSKAPDNSQSFRIINNTPSSAEVGSSAVAIEGYFSPRNESIKSVVSGGSTKDQQNHSEMDTLAKGFEKCHINNADSSKDRSIENVQNRRKEASLTDSSNESLQKVMQNAKGMASKYLHSWKKSDVKKQETGNDNN</sequence>
<dbReference type="RefSeq" id="XP_056081032.1">
    <property type="nucleotide sequence ID" value="XM_056226791.1"/>
</dbReference>
<gene>
    <name evidence="3" type="primary">SMKI04G2530</name>
    <name evidence="3" type="ORF">SMKI_04G2530</name>
</gene>
<dbReference type="Pfam" id="PF08550">
    <property type="entry name" value="GATA_AreA"/>
    <property type="match status" value="1"/>
</dbReference>
<dbReference type="EMBL" id="OX365760">
    <property type="protein sequence ID" value="CAI4037917.1"/>
    <property type="molecule type" value="Genomic_DNA"/>
</dbReference>
<reference evidence="3" key="1">
    <citation type="submission" date="2022-10" db="EMBL/GenBank/DDBJ databases">
        <authorList>
            <person name="Byrne P K."/>
        </authorList>
    </citation>
    <scope>NUCLEOTIDE SEQUENCE</scope>
    <source>
        <strain evidence="3">IFO1815</strain>
    </source>
</reference>
<dbReference type="InterPro" id="IPR013860">
    <property type="entry name" value="AreA_GATA"/>
</dbReference>
<accession>A0AA35IXE3</accession>
<feature type="region of interest" description="Disordered" evidence="1">
    <location>
        <begin position="584"/>
        <end position="606"/>
    </location>
</feature>
<feature type="compositionally biased region" description="Low complexity" evidence="1">
    <location>
        <begin position="105"/>
        <end position="116"/>
    </location>
</feature>
<evidence type="ECO:0000256" key="1">
    <source>
        <dbReference type="SAM" id="MobiDB-lite"/>
    </source>
</evidence>
<feature type="compositionally biased region" description="Basic and acidic residues" evidence="1">
    <location>
        <begin position="243"/>
        <end position="269"/>
    </location>
</feature>
<feature type="region of interest" description="Disordered" evidence="1">
    <location>
        <begin position="243"/>
        <end position="281"/>
    </location>
</feature>
<feature type="compositionally biased region" description="Polar residues" evidence="1">
    <location>
        <begin position="987"/>
        <end position="999"/>
    </location>
</feature>